<proteinExistence type="predicted"/>
<dbReference type="PROSITE" id="PS51318">
    <property type="entry name" value="TAT"/>
    <property type="match status" value="1"/>
</dbReference>
<gene>
    <name evidence="2" type="ORF">ACFO0N_15655</name>
</gene>
<accession>A0ABD5PF42</accession>
<reference evidence="2 3" key="1">
    <citation type="journal article" date="2019" name="Int. J. Syst. Evol. Microbiol.">
        <title>The Global Catalogue of Microorganisms (GCM) 10K type strain sequencing project: providing services to taxonomists for standard genome sequencing and annotation.</title>
        <authorList>
            <consortium name="The Broad Institute Genomics Platform"/>
            <consortium name="The Broad Institute Genome Sequencing Center for Infectious Disease"/>
            <person name="Wu L."/>
            <person name="Ma J."/>
        </authorList>
    </citation>
    <scope>NUCLEOTIDE SEQUENCE [LARGE SCALE GENOMIC DNA]</scope>
    <source>
        <strain evidence="2 3">CGMCC 1.12553</strain>
    </source>
</reference>
<dbReference type="AlphaFoldDB" id="A0ABD5PF42"/>
<dbReference type="InterPro" id="IPR006311">
    <property type="entry name" value="TAT_signal"/>
</dbReference>
<protein>
    <recommendedName>
        <fullName evidence="1">Ig-like domain-containing protein</fullName>
    </recommendedName>
</protein>
<dbReference type="InterPro" id="IPR058929">
    <property type="entry name" value="Ig_halo"/>
</dbReference>
<dbReference type="RefSeq" id="WP_267622710.1">
    <property type="nucleotide sequence ID" value="NZ_JAODIW010000006.1"/>
</dbReference>
<feature type="domain" description="Ig-like" evidence="1">
    <location>
        <begin position="43"/>
        <end position="127"/>
    </location>
</feature>
<dbReference type="EMBL" id="JBHSDS010000008">
    <property type="protein sequence ID" value="MFC4359378.1"/>
    <property type="molecule type" value="Genomic_DNA"/>
</dbReference>
<dbReference type="PROSITE" id="PS51257">
    <property type="entry name" value="PROKAR_LIPOPROTEIN"/>
    <property type="match status" value="1"/>
</dbReference>
<dbReference type="Pfam" id="PF25942">
    <property type="entry name" value="Ig_halo"/>
    <property type="match status" value="1"/>
</dbReference>
<organism evidence="2 3">
    <name type="scientific">Halobium salinum</name>
    <dbReference type="NCBI Taxonomy" id="1364940"/>
    <lineage>
        <taxon>Archaea</taxon>
        <taxon>Methanobacteriati</taxon>
        <taxon>Methanobacteriota</taxon>
        <taxon>Stenosarchaea group</taxon>
        <taxon>Halobacteria</taxon>
        <taxon>Halobacteriales</taxon>
        <taxon>Haloferacaceae</taxon>
        <taxon>Halobium</taxon>
    </lineage>
</organism>
<comment type="caution">
    <text evidence="2">The sequence shown here is derived from an EMBL/GenBank/DDBJ whole genome shotgun (WGS) entry which is preliminary data.</text>
</comment>
<keyword evidence="3" id="KW-1185">Reference proteome</keyword>
<evidence type="ECO:0000259" key="1">
    <source>
        <dbReference type="Pfam" id="PF25942"/>
    </source>
</evidence>
<sequence length="132" mass="13857">MVPSSRRRLLRLSGVAALPLLAGCTDTPFEQPRGAQVVNDDDTDHEVTVTVVVDGDTKIDERLDVAAGETATVDRQLPGPGLLFARQFEAGARLENGETASASAGFCGSDGFDEVEVYVDDGSVSVEFADGV</sequence>
<evidence type="ECO:0000313" key="2">
    <source>
        <dbReference type="EMBL" id="MFC4359378.1"/>
    </source>
</evidence>
<dbReference type="Proteomes" id="UP001595921">
    <property type="component" value="Unassembled WGS sequence"/>
</dbReference>
<evidence type="ECO:0000313" key="3">
    <source>
        <dbReference type="Proteomes" id="UP001595921"/>
    </source>
</evidence>
<name>A0ABD5PF42_9EURY</name>